<evidence type="ECO:0000313" key="2">
    <source>
        <dbReference type="EMBL" id="KAK2588739.1"/>
    </source>
</evidence>
<proteinExistence type="predicted"/>
<reference evidence="2" key="1">
    <citation type="submission" date="2021-08" db="EMBL/GenBank/DDBJ databases">
        <authorList>
            <person name="Misof B."/>
            <person name="Oliver O."/>
            <person name="Podsiadlowski L."/>
            <person name="Donath A."/>
            <person name="Peters R."/>
            <person name="Mayer C."/>
            <person name="Rust J."/>
            <person name="Gunkel S."/>
            <person name="Lesny P."/>
            <person name="Martin S."/>
            <person name="Oeyen J.P."/>
            <person name="Petersen M."/>
            <person name="Panagiotis P."/>
            <person name="Wilbrandt J."/>
            <person name="Tanja T."/>
        </authorList>
    </citation>
    <scope>NUCLEOTIDE SEQUENCE</scope>
    <source>
        <strain evidence="2">GBR_01_08_01A</strain>
        <tissue evidence="2">Thorax + abdomen</tissue>
    </source>
</reference>
<keyword evidence="3" id="KW-1185">Reference proteome</keyword>
<dbReference type="EMBL" id="JAIFRP010000002">
    <property type="protein sequence ID" value="KAK2588739.1"/>
    <property type="molecule type" value="Genomic_DNA"/>
</dbReference>
<name>A0AAD9VVU8_9HYME</name>
<evidence type="ECO:0000313" key="3">
    <source>
        <dbReference type="Proteomes" id="UP001258017"/>
    </source>
</evidence>
<gene>
    <name evidence="2" type="ORF">KPH14_001626</name>
</gene>
<organism evidence="2 3">
    <name type="scientific">Odynerus spinipes</name>
    <dbReference type="NCBI Taxonomy" id="1348599"/>
    <lineage>
        <taxon>Eukaryota</taxon>
        <taxon>Metazoa</taxon>
        <taxon>Ecdysozoa</taxon>
        <taxon>Arthropoda</taxon>
        <taxon>Hexapoda</taxon>
        <taxon>Insecta</taxon>
        <taxon>Pterygota</taxon>
        <taxon>Neoptera</taxon>
        <taxon>Endopterygota</taxon>
        <taxon>Hymenoptera</taxon>
        <taxon>Apocrita</taxon>
        <taxon>Aculeata</taxon>
        <taxon>Vespoidea</taxon>
        <taxon>Vespidae</taxon>
        <taxon>Eumeninae</taxon>
        <taxon>Odynerus</taxon>
    </lineage>
</organism>
<evidence type="ECO:0000256" key="1">
    <source>
        <dbReference type="SAM" id="MobiDB-lite"/>
    </source>
</evidence>
<dbReference type="AlphaFoldDB" id="A0AAD9VVU8"/>
<feature type="compositionally biased region" description="Polar residues" evidence="1">
    <location>
        <begin position="33"/>
        <end position="42"/>
    </location>
</feature>
<dbReference type="Proteomes" id="UP001258017">
    <property type="component" value="Unassembled WGS sequence"/>
</dbReference>
<accession>A0AAD9VVU8</accession>
<protein>
    <submittedName>
        <fullName evidence="2">Uncharacterized protein</fullName>
    </submittedName>
</protein>
<reference evidence="2" key="2">
    <citation type="journal article" date="2023" name="Commun. Biol.">
        <title>Intrasexual cuticular hydrocarbon dimorphism in a wasp sheds light on hydrocarbon biosynthesis genes in Hymenoptera.</title>
        <authorList>
            <person name="Moris V.C."/>
            <person name="Podsiadlowski L."/>
            <person name="Martin S."/>
            <person name="Oeyen J.P."/>
            <person name="Donath A."/>
            <person name="Petersen M."/>
            <person name="Wilbrandt J."/>
            <person name="Misof B."/>
            <person name="Liedtke D."/>
            <person name="Thamm M."/>
            <person name="Scheiner R."/>
            <person name="Schmitt T."/>
            <person name="Niehuis O."/>
        </authorList>
    </citation>
    <scope>NUCLEOTIDE SEQUENCE</scope>
    <source>
        <strain evidence="2">GBR_01_08_01A</strain>
    </source>
</reference>
<feature type="region of interest" description="Disordered" evidence="1">
    <location>
        <begin position="33"/>
        <end position="54"/>
    </location>
</feature>
<comment type="caution">
    <text evidence="2">The sequence shown here is derived from an EMBL/GenBank/DDBJ whole genome shotgun (WGS) entry which is preliminary data.</text>
</comment>
<sequence>MGSFSRAAAFSRIFYHRYVFTIETVKRLTYSDFSSPSKTESFGNDGGNEEKEEHEEKIYILRWDGYRTEQGRR</sequence>